<keyword evidence="2" id="KW-1185">Reference proteome</keyword>
<sequence length="432" mass="48634">MTSDKTRSVLLLQGPLSKYYARTAHHLVALGAKTLKVHFCGSDVSDWEQSDAVRFTQKPDTWALFLEALIVSNGITDILLHGDRRFYHQVAIGVAKRLDVNIIATELGYLRPDWMTVEFGGCSALSYFPQNKDELMALQTPVTADTAELLYPGSYKQIVLQELGFTFYNALYARKFPYYLNHRTEPRTQVYGGWLKARAQSKRQKKAADAAWKRLKQDGTPYYLFALQLNGDFQIRDHSPFASIYEAIDKVIESFSKIAPVGTLLVFKSHPLEYRFKELSRAIAKASDKHGVMQRTQLIHGRSIKELAEASLGLLTINSSAGIEALEYGIPTCCILPTIYDIDGLTHQGDWEDFWCSTTPPDPTVFLKFIEALKTVNQVRGTLYNAQGLEAAAKGTAEKVLCSPYMERPVQSAEPPRLKKAQTMGVTYEYFM</sequence>
<dbReference type="CDD" id="cd16441">
    <property type="entry name" value="beta_Kdo_transferase_KpsS"/>
    <property type="match status" value="1"/>
</dbReference>
<dbReference type="RefSeq" id="WP_068008768.1">
    <property type="nucleotide sequence ID" value="NZ_FOFM01000021.1"/>
</dbReference>
<dbReference type="GO" id="GO:0000271">
    <property type="term" value="P:polysaccharide biosynthetic process"/>
    <property type="evidence" value="ECO:0007669"/>
    <property type="project" value="InterPro"/>
</dbReference>
<dbReference type="Pfam" id="PF05159">
    <property type="entry name" value="Capsule_synth"/>
    <property type="match status" value="1"/>
</dbReference>
<dbReference type="OrthoDB" id="9794206at2"/>
<reference evidence="1 2" key="1">
    <citation type="journal article" date="2016" name="Front. Microbiol.">
        <title>Comparative Genomic Analysis Reveals a Diverse Repertoire of Genes Involved in Prokaryote-Eukaryote Interactions within the Pseudovibrio Genus.</title>
        <authorList>
            <person name="Romano S."/>
            <person name="Fernandez-Guerra A."/>
            <person name="Reen F.J."/>
            <person name="Glockner F.O."/>
            <person name="Crowley S.P."/>
            <person name="O'Sullivan O."/>
            <person name="Cotter P.D."/>
            <person name="Adams C."/>
            <person name="Dobson A.D."/>
            <person name="O'Gara F."/>
        </authorList>
    </citation>
    <scope>NUCLEOTIDE SEQUENCE [LARGE SCALE GENOMIC DNA]</scope>
    <source>
        <strain evidence="1 2">Ad2</strain>
    </source>
</reference>
<dbReference type="AlphaFoldDB" id="A0A161VA61"/>
<dbReference type="EMBL" id="LMCB01000052">
    <property type="protein sequence ID" value="KZL16186.1"/>
    <property type="molecule type" value="Genomic_DNA"/>
</dbReference>
<protein>
    <submittedName>
        <fullName evidence="1">Capsule polysaccharide biosynthesis protein</fullName>
    </submittedName>
</protein>
<evidence type="ECO:0000313" key="2">
    <source>
        <dbReference type="Proteomes" id="UP000076577"/>
    </source>
</evidence>
<accession>A0A161VA61</accession>
<dbReference type="GO" id="GO:0015774">
    <property type="term" value="P:polysaccharide transport"/>
    <property type="evidence" value="ECO:0007669"/>
    <property type="project" value="InterPro"/>
</dbReference>
<dbReference type="PATRIC" id="fig|989403.3.peg.3760"/>
<comment type="caution">
    <text evidence="1">The sequence shown here is derived from an EMBL/GenBank/DDBJ whole genome shotgun (WGS) entry which is preliminary data.</text>
</comment>
<name>A0A161VA61_9HYPH</name>
<dbReference type="InterPro" id="IPR007833">
    <property type="entry name" value="Capsule_polysaccharide_synth"/>
</dbReference>
<proteinExistence type="predicted"/>
<dbReference type="STRING" id="989403.SAMN05421798_1214"/>
<dbReference type="Proteomes" id="UP000076577">
    <property type="component" value="Unassembled WGS sequence"/>
</dbReference>
<evidence type="ECO:0000313" key="1">
    <source>
        <dbReference type="EMBL" id="KZL16186.1"/>
    </source>
</evidence>
<gene>
    <name evidence="1" type="ORF">PsAD2_03489</name>
</gene>
<organism evidence="1 2">
    <name type="scientific">Pseudovibrio axinellae</name>
    <dbReference type="NCBI Taxonomy" id="989403"/>
    <lineage>
        <taxon>Bacteria</taxon>
        <taxon>Pseudomonadati</taxon>
        <taxon>Pseudomonadota</taxon>
        <taxon>Alphaproteobacteria</taxon>
        <taxon>Hyphomicrobiales</taxon>
        <taxon>Stappiaceae</taxon>
        <taxon>Pseudovibrio</taxon>
    </lineage>
</organism>